<organism evidence="1">
    <name type="scientific">marine sediment metagenome</name>
    <dbReference type="NCBI Taxonomy" id="412755"/>
    <lineage>
        <taxon>unclassified sequences</taxon>
        <taxon>metagenomes</taxon>
        <taxon>ecological metagenomes</taxon>
    </lineage>
</organism>
<name>X0TWI6_9ZZZZ</name>
<evidence type="ECO:0000313" key="1">
    <source>
        <dbReference type="EMBL" id="GAF80470.1"/>
    </source>
</evidence>
<accession>X0TWI6</accession>
<proteinExistence type="predicted"/>
<sequence length="110" mass="11416">FVMLNEDGDVVVSDSKKAVSIGILQNAPADEKAARVRLLGTSKLVMAEACPAEGPFQGFNKGALIVSNDEGKGVVANITEFIGAIALEAADSADEIIEVLITHMYAPASV</sequence>
<feature type="non-terminal residue" evidence="1">
    <location>
        <position position="1"/>
    </location>
</feature>
<dbReference type="AlphaFoldDB" id="X0TWI6"/>
<reference evidence="1" key="1">
    <citation type="journal article" date="2014" name="Front. Microbiol.">
        <title>High frequency of phylogenetically diverse reductive dehalogenase-homologous genes in deep subseafloor sedimentary metagenomes.</title>
        <authorList>
            <person name="Kawai M."/>
            <person name="Futagami T."/>
            <person name="Toyoda A."/>
            <person name="Takaki Y."/>
            <person name="Nishi S."/>
            <person name="Hori S."/>
            <person name="Arai W."/>
            <person name="Tsubouchi T."/>
            <person name="Morono Y."/>
            <person name="Uchiyama I."/>
            <person name="Ito T."/>
            <person name="Fujiyama A."/>
            <person name="Inagaki F."/>
            <person name="Takami H."/>
        </authorList>
    </citation>
    <scope>NUCLEOTIDE SEQUENCE</scope>
    <source>
        <strain evidence="1">Expedition CK06-06</strain>
    </source>
</reference>
<gene>
    <name evidence="1" type="ORF">S01H1_03839</name>
</gene>
<comment type="caution">
    <text evidence="1">The sequence shown here is derived from an EMBL/GenBank/DDBJ whole genome shotgun (WGS) entry which is preliminary data.</text>
</comment>
<dbReference type="EMBL" id="BARS01002055">
    <property type="protein sequence ID" value="GAF80470.1"/>
    <property type="molecule type" value="Genomic_DNA"/>
</dbReference>
<protein>
    <submittedName>
        <fullName evidence="1">Uncharacterized protein</fullName>
    </submittedName>
</protein>